<feature type="domain" description="Glycosyltransferase 2-like" evidence="1">
    <location>
        <begin position="9"/>
        <end position="135"/>
    </location>
</feature>
<evidence type="ECO:0000259" key="1">
    <source>
        <dbReference type="Pfam" id="PF00535"/>
    </source>
</evidence>
<dbReference type="PANTHER" id="PTHR43685:SF2">
    <property type="entry name" value="GLYCOSYLTRANSFERASE 2-LIKE DOMAIN-CONTAINING PROTEIN"/>
    <property type="match status" value="1"/>
</dbReference>
<dbReference type="RefSeq" id="WP_116558293.1">
    <property type="nucleotide sequence ID" value="NZ_QDKM01000003.1"/>
</dbReference>
<dbReference type="OrthoDB" id="5291101at2"/>
<dbReference type="PANTHER" id="PTHR43685">
    <property type="entry name" value="GLYCOSYLTRANSFERASE"/>
    <property type="match status" value="1"/>
</dbReference>
<dbReference type="InterPro" id="IPR029044">
    <property type="entry name" value="Nucleotide-diphossugar_trans"/>
</dbReference>
<dbReference type="SUPFAM" id="SSF53448">
    <property type="entry name" value="Nucleotide-diphospho-sugar transferases"/>
    <property type="match status" value="1"/>
</dbReference>
<dbReference type="AlphaFoldDB" id="A0A2T8HV20"/>
<dbReference type="EMBL" id="QDKM01000003">
    <property type="protein sequence ID" value="PVH29297.1"/>
    <property type="molecule type" value="Genomic_DNA"/>
</dbReference>
<proteinExistence type="predicted"/>
<name>A0A2T8HV20_9RHOB</name>
<comment type="caution">
    <text evidence="2">The sequence shown here is derived from an EMBL/GenBank/DDBJ whole genome shotgun (WGS) entry which is preliminary data.</text>
</comment>
<protein>
    <recommendedName>
        <fullName evidence="1">Glycosyltransferase 2-like domain-containing protein</fullName>
    </recommendedName>
</protein>
<dbReference type="CDD" id="cd00761">
    <property type="entry name" value="Glyco_tranf_GTA_type"/>
    <property type="match status" value="1"/>
</dbReference>
<evidence type="ECO:0000313" key="3">
    <source>
        <dbReference type="Proteomes" id="UP000245911"/>
    </source>
</evidence>
<dbReference type="Pfam" id="PF00535">
    <property type="entry name" value="Glycos_transf_2"/>
    <property type="match status" value="1"/>
</dbReference>
<accession>A0A2T8HV20</accession>
<sequence length="595" mass="64598">MSRQTPAITVIVPVWNVAAEVGAAIASLRTQQFTDFEVLVIDDGSTDGSGQIAQAAAAGDGRFRLIRQENAGLSAARNRGLDAAQGAFVAFLDGDDALDPAFLAELYAALTREGTDWAACGLAFRYPDGAMIPHPALHHAEGAEPASDCLHLKDACDAARVFPSAWNKLYRSAAIGDLRFPHGLWFEDHPFFWALAARSPRLAYISAPLYHHRRDRPAQITGSDSERVFDQFIVLDKVRALINAGGFTRKDEGFARLATRLLHERALVIKNRPRRARFLAAAAEAFARWGISFSPAGDPSISLGFGVAMGGELPLSVVLLNDPSDPSAVTRRLDALQAQSMADFDVHLLQTGAEVAVCPEGLEVTRHASPDALLEALRGRYVMIFAAGERTMPEALTQLVNLALHEGAGTVVGGFMRDTKGYHDGWTDNRLVSDHAGGVLSPAQVLRLYPALGNRIIHRALITHDMLQHLADGSAARLQAFVFETALAATHVVITDQPVAYIPDQPHALPGLTGILDAVQAPNGENLAALPEGWRGMVFLRLTGLQPRNPPWRWLWALALMASAGLWSADAATQPDPETPRWLRACLRRWPWRRG</sequence>
<organism evidence="2 3">
    <name type="scientific">Pararhodobacter oceanensis</name>
    <dbReference type="NCBI Taxonomy" id="2172121"/>
    <lineage>
        <taxon>Bacteria</taxon>
        <taxon>Pseudomonadati</taxon>
        <taxon>Pseudomonadota</taxon>
        <taxon>Alphaproteobacteria</taxon>
        <taxon>Rhodobacterales</taxon>
        <taxon>Paracoccaceae</taxon>
        <taxon>Pararhodobacter</taxon>
    </lineage>
</organism>
<dbReference type="Proteomes" id="UP000245911">
    <property type="component" value="Unassembled WGS sequence"/>
</dbReference>
<dbReference type="InterPro" id="IPR001173">
    <property type="entry name" value="Glyco_trans_2-like"/>
</dbReference>
<keyword evidence="3" id="KW-1185">Reference proteome</keyword>
<reference evidence="2 3" key="1">
    <citation type="submission" date="2018-04" db="EMBL/GenBank/DDBJ databases">
        <title>Pararhodobacter oceanense sp. nov., isolated from marine intertidal sediment.</title>
        <authorList>
            <person name="Wang X.-L."/>
            <person name="Du Z.-J."/>
        </authorList>
    </citation>
    <scope>NUCLEOTIDE SEQUENCE [LARGE SCALE GENOMIC DNA]</scope>
    <source>
        <strain evidence="2 3">AM505</strain>
    </source>
</reference>
<dbReference type="Gene3D" id="3.90.550.10">
    <property type="entry name" value="Spore Coat Polysaccharide Biosynthesis Protein SpsA, Chain A"/>
    <property type="match status" value="1"/>
</dbReference>
<evidence type="ECO:0000313" key="2">
    <source>
        <dbReference type="EMBL" id="PVH29297.1"/>
    </source>
</evidence>
<dbReference type="InterPro" id="IPR050834">
    <property type="entry name" value="Glycosyltransf_2"/>
</dbReference>
<gene>
    <name evidence="2" type="ORF">DDE20_09815</name>
</gene>